<dbReference type="OMA" id="MQWRVAP"/>
<evidence type="ECO:0000256" key="5">
    <source>
        <dbReference type="ARBA" id="ARBA00011895"/>
    </source>
</evidence>
<evidence type="ECO:0000256" key="2">
    <source>
        <dbReference type="ARBA" id="ARBA00004496"/>
    </source>
</evidence>
<name>A0A8T2TCS3_CERRI</name>
<dbReference type="EMBL" id="CM035419">
    <property type="protein sequence ID" value="KAH7415523.1"/>
    <property type="molecule type" value="Genomic_DNA"/>
</dbReference>
<evidence type="ECO:0000256" key="7">
    <source>
        <dbReference type="ARBA" id="ARBA00022676"/>
    </source>
</evidence>
<dbReference type="Gene3D" id="3.40.50.2020">
    <property type="match status" value="1"/>
</dbReference>
<keyword evidence="11 13" id="KW-0547">Nucleotide-binding</keyword>
<evidence type="ECO:0000256" key="12">
    <source>
        <dbReference type="ARBA" id="ARBA00022842"/>
    </source>
</evidence>
<dbReference type="CDD" id="cd06223">
    <property type="entry name" value="PRTases_typeI"/>
    <property type="match status" value="1"/>
</dbReference>
<keyword evidence="10 13" id="KW-0660">Purine salvage</keyword>
<comment type="subcellular location">
    <subcellularLocation>
        <location evidence="2 13">Cytoplasm</location>
    </subcellularLocation>
</comment>
<dbReference type="NCBIfam" id="TIGR01203">
    <property type="entry name" value="HGPRTase"/>
    <property type="match status" value="1"/>
</dbReference>
<dbReference type="GO" id="GO:0006166">
    <property type="term" value="P:purine ribonucleoside salvage"/>
    <property type="evidence" value="ECO:0007669"/>
    <property type="project" value="UniProtKB-KW"/>
</dbReference>
<evidence type="ECO:0000259" key="14">
    <source>
        <dbReference type="Pfam" id="PF00156"/>
    </source>
</evidence>
<evidence type="ECO:0000256" key="1">
    <source>
        <dbReference type="ARBA" id="ARBA00001946"/>
    </source>
</evidence>
<evidence type="ECO:0000313" key="15">
    <source>
        <dbReference type="EMBL" id="KAH7415523.1"/>
    </source>
</evidence>
<dbReference type="GO" id="GO:0005829">
    <property type="term" value="C:cytosol"/>
    <property type="evidence" value="ECO:0007669"/>
    <property type="project" value="TreeGrafter"/>
</dbReference>
<evidence type="ECO:0000256" key="6">
    <source>
        <dbReference type="ARBA" id="ARBA00022490"/>
    </source>
</evidence>
<comment type="catalytic activity">
    <reaction evidence="13">
        <text>IMP + diphosphate = hypoxanthine + 5-phospho-alpha-D-ribose 1-diphosphate</text>
        <dbReference type="Rhea" id="RHEA:17973"/>
        <dbReference type="ChEBI" id="CHEBI:17368"/>
        <dbReference type="ChEBI" id="CHEBI:33019"/>
        <dbReference type="ChEBI" id="CHEBI:58017"/>
        <dbReference type="ChEBI" id="CHEBI:58053"/>
        <dbReference type="EC" id="2.4.2.8"/>
    </reaction>
</comment>
<dbReference type="GO" id="GO:0004422">
    <property type="term" value="F:hypoxanthine phosphoribosyltransferase activity"/>
    <property type="evidence" value="ECO:0007669"/>
    <property type="project" value="InterPro"/>
</dbReference>
<dbReference type="AlphaFoldDB" id="A0A8T2TCS3"/>
<evidence type="ECO:0000256" key="3">
    <source>
        <dbReference type="ARBA" id="ARBA00004669"/>
    </source>
</evidence>
<reference evidence="15" key="1">
    <citation type="submission" date="2021-08" db="EMBL/GenBank/DDBJ databases">
        <title>WGS assembly of Ceratopteris richardii.</title>
        <authorList>
            <person name="Marchant D.B."/>
            <person name="Chen G."/>
            <person name="Jenkins J."/>
            <person name="Shu S."/>
            <person name="Leebens-Mack J."/>
            <person name="Grimwood J."/>
            <person name="Schmutz J."/>
            <person name="Soltis P."/>
            <person name="Soltis D."/>
            <person name="Chen Z.-H."/>
        </authorList>
    </citation>
    <scope>NUCLEOTIDE SEQUENCE</scope>
    <source>
        <strain evidence="15">Whitten #5841</strain>
        <tissue evidence="15">Leaf</tissue>
    </source>
</reference>
<accession>A0A8T2TCS3</accession>
<dbReference type="InterPro" id="IPR000836">
    <property type="entry name" value="PRTase_dom"/>
</dbReference>
<evidence type="ECO:0000256" key="4">
    <source>
        <dbReference type="ARBA" id="ARBA00008391"/>
    </source>
</evidence>
<dbReference type="EC" id="2.4.2.8" evidence="5 13"/>
<dbReference type="PANTHER" id="PTHR43340">
    <property type="entry name" value="HYPOXANTHINE-GUANINE PHOSPHORIBOSYLTRANSFERASE"/>
    <property type="match status" value="1"/>
</dbReference>
<evidence type="ECO:0000256" key="9">
    <source>
        <dbReference type="ARBA" id="ARBA00022723"/>
    </source>
</evidence>
<keyword evidence="8 13" id="KW-0808">Transferase</keyword>
<keyword evidence="12 13" id="KW-0460">Magnesium</keyword>
<keyword evidence="9 13" id="KW-0479">Metal-binding</keyword>
<dbReference type="InterPro" id="IPR005904">
    <property type="entry name" value="Hxn_phspho_trans"/>
</dbReference>
<dbReference type="InterPro" id="IPR029057">
    <property type="entry name" value="PRTase-like"/>
</dbReference>
<organism evidence="15 16">
    <name type="scientific">Ceratopteris richardii</name>
    <name type="common">Triangle waterfern</name>
    <dbReference type="NCBI Taxonomy" id="49495"/>
    <lineage>
        <taxon>Eukaryota</taxon>
        <taxon>Viridiplantae</taxon>
        <taxon>Streptophyta</taxon>
        <taxon>Embryophyta</taxon>
        <taxon>Tracheophyta</taxon>
        <taxon>Polypodiopsida</taxon>
        <taxon>Polypodiidae</taxon>
        <taxon>Polypodiales</taxon>
        <taxon>Pteridineae</taxon>
        <taxon>Pteridaceae</taxon>
        <taxon>Parkerioideae</taxon>
        <taxon>Ceratopteris</taxon>
    </lineage>
</organism>
<comment type="cofactor">
    <cofactor evidence="1 13">
        <name>Mg(2+)</name>
        <dbReference type="ChEBI" id="CHEBI:18420"/>
    </cofactor>
</comment>
<feature type="domain" description="Phosphoribosyltransferase" evidence="14">
    <location>
        <begin position="35"/>
        <end position="176"/>
    </location>
</feature>
<keyword evidence="16" id="KW-1185">Reference proteome</keyword>
<keyword evidence="6 13" id="KW-0963">Cytoplasm</keyword>
<comment type="caution">
    <text evidence="15">The sequence shown here is derived from an EMBL/GenBank/DDBJ whole genome shotgun (WGS) entry which is preliminary data.</text>
</comment>
<evidence type="ECO:0000256" key="13">
    <source>
        <dbReference type="RuleBase" id="RU364099"/>
    </source>
</evidence>
<evidence type="ECO:0000313" key="16">
    <source>
        <dbReference type="Proteomes" id="UP000825935"/>
    </source>
</evidence>
<dbReference type="GO" id="GO:0032263">
    <property type="term" value="P:GMP salvage"/>
    <property type="evidence" value="ECO:0007669"/>
    <property type="project" value="TreeGrafter"/>
</dbReference>
<dbReference type="GO" id="GO:0046100">
    <property type="term" value="P:hypoxanthine metabolic process"/>
    <property type="evidence" value="ECO:0007669"/>
    <property type="project" value="TreeGrafter"/>
</dbReference>
<comment type="pathway">
    <text evidence="3 13">Purine metabolism; IMP biosynthesis via salvage pathway; IMP from hypoxanthine: step 1/1.</text>
</comment>
<dbReference type="OrthoDB" id="9449045at2759"/>
<keyword evidence="7 13" id="KW-0328">Glycosyltransferase</keyword>
<dbReference type="GO" id="GO:0000166">
    <property type="term" value="F:nucleotide binding"/>
    <property type="evidence" value="ECO:0007669"/>
    <property type="project" value="UniProtKB-KW"/>
</dbReference>
<evidence type="ECO:0000256" key="10">
    <source>
        <dbReference type="ARBA" id="ARBA00022726"/>
    </source>
</evidence>
<dbReference type="FunFam" id="3.40.50.2020:FF:000057">
    <property type="entry name" value="Hypoxanthine phosphoribosyltransferase"/>
    <property type="match status" value="1"/>
</dbReference>
<dbReference type="InterPro" id="IPR050408">
    <property type="entry name" value="HGPRT"/>
</dbReference>
<gene>
    <name evidence="15" type="ORF">KP509_14G049700</name>
</gene>
<dbReference type="PANTHER" id="PTHR43340:SF1">
    <property type="entry name" value="HYPOXANTHINE PHOSPHORIBOSYLTRANSFERASE"/>
    <property type="match status" value="1"/>
</dbReference>
<comment type="similarity">
    <text evidence="4 13">Belongs to the purine/pyrimidine phosphoribosyltransferase family.</text>
</comment>
<evidence type="ECO:0000256" key="8">
    <source>
        <dbReference type="ARBA" id="ARBA00022679"/>
    </source>
</evidence>
<dbReference type="GO" id="GO:0000287">
    <property type="term" value="F:magnesium ion binding"/>
    <property type="evidence" value="ECO:0007669"/>
    <property type="project" value="TreeGrafter"/>
</dbReference>
<dbReference type="SUPFAM" id="SSF53271">
    <property type="entry name" value="PRTase-like"/>
    <property type="match status" value="1"/>
</dbReference>
<proteinExistence type="inferred from homology"/>
<dbReference type="GO" id="GO:0006178">
    <property type="term" value="P:guanine salvage"/>
    <property type="evidence" value="ECO:0007669"/>
    <property type="project" value="TreeGrafter"/>
</dbReference>
<evidence type="ECO:0000256" key="11">
    <source>
        <dbReference type="ARBA" id="ARBA00022741"/>
    </source>
</evidence>
<sequence>MSSLSNDGRMQAEEDMERVLWSPTDIEKRVVELGASISHDFSHSLPLIVIAVATGAFMFAADLVRKISLPISIEFIRVQSYGNRTESSGVAVISTELQIDIIDKHVLVIEDIIDTGTTLSRLVSYLKEKGAASVSVCALLDKVLRRKIPLQLPPGSRFYRGFECPDDFVVGYGMDFAEEYRNLPYIGLLKPAKYSAVSD</sequence>
<dbReference type="GO" id="GO:0032264">
    <property type="term" value="P:IMP salvage"/>
    <property type="evidence" value="ECO:0007669"/>
    <property type="project" value="TreeGrafter"/>
</dbReference>
<dbReference type="Pfam" id="PF00156">
    <property type="entry name" value="Pribosyltran"/>
    <property type="match status" value="1"/>
</dbReference>
<protein>
    <recommendedName>
        <fullName evidence="5 13">Hypoxanthine phosphoribosyltransferase</fullName>
        <ecNumber evidence="5 13">2.4.2.8</ecNumber>
    </recommendedName>
</protein>
<dbReference type="Proteomes" id="UP000825935">
    <property type="component" value="Chromosome 14"/>
</dbReference>